<dbReference type="SMART" id="SM00912">
    <property type="entry name" value="Haemagg_act"/>
    <property type="match status" value="1"/>
</dbReference>
<accession>A0A840FWR7</accession>
<feature type="region of interest" description="Disordered" evidence="1">
    <location>
        <begin position="2510"/>
        <end position="2601"/>
    </location>
</feature>
<feature type="compositionally biased region" description="Polar residues" evidence="1">
    <location>
        <begin position="2530"/>
        <end position="2551"/>
    </location>
</feature>
<dbReference type="NCBIfam" id="TIGR01901">
    <property type="entry name" value="adhes_NPXG"/>
    <property type="match status" value="1"/>
</dbReference>
<dbReference type="InterPro" id="IPR006915">
    <property type="entry name" value="DUF637_hemagglutn_put"/>
</dbReference>
<feature type="compositionally biased region" description="Polar residues" evidence="1">
    <location>
        <begin position="387"/>
        <end position="398"/>
    </location>
</feature>
<dbReference type="Pfam" id="PF04830">
    <property type="entry name" value="DUF637"/>
    <property type="match status" value="1"/>
</dbReference>
<evidence type="ECO:0000256" key="1">
    <source>
        <dbReference type="SAM" id="MobiDB-lite"/>
    </source>
</evidence>
<dbReference type="InterPro" id="IPR024973">
    <property type="entry name" value="ESPR"/>
</dbReference>
<dbReference type="RefSeq" id="WP_184640967.1">
    <property type="nucleotide sequence ID" value="NZ_JACIFZ010000006.1"/>
</dbReference>
<dbReference type="Gene3D" id="2.160.20.10">
    <property type="entry name" value="Single-stranded right-handed beta-helix, Pectin lyase-like"/>
    <property type="match status" value="1"/>
</dbReference>
<dbReference type="NCBIfam" id="TIGR01731">
    <property type="entry name" value="fil_hemag_20aa"/>
    <property type="match status" value="18"/>
</dbReference>
<feature type="compositionally biased region" description="Polar residues" evidence="1">
    <location>
        <begin position="2510"/>
        <end position="2520"/>
    </location>
</feature>
<dbReference type="EMBL" id="JACIFZ010000006">
    <property type="protein sequence ID" value="MBB4223869.1"/>
    <property type="molecule type" value="Genomic_DNA"/>
</dbReference>
<proteinExistence type="predicted"/>
<reference evidence="3 4" key="1">
    <citation type="submission" date="2020-08" db="EMBL/GenBank/DDBJ databases">
        <title>Genomic Encyclopedia of Type Strains, Phase IV (KMG-V): Genome sequencing to study the core and pangenomes of soil and plant-associated prokaryotes.</title>
        <authorList>
            <person name="Whitman W."/>
        </authorList>
    </citation>
    <scope>NUCLEOTIDE SEQUENCE [LARGE SCALE GENOMIC DNA]</scope>
    <source>
        <strain evidence="3 4">34/80</strain>
    </source>
</reference>
<feature type="compositionally biased region" description="Low complexity" evidence="1">
    <location>
        <begin position="371"/>
        <end position="386"/>
    </location>
</feature>
<comment type="caution">
    <text evidence="3">The sequence shown here is derived from an EMBL/GenBank/DDBJ whole genome shotgun (WGS) entry which is preliminary data.</text>
</comment>
<sequence>MNKHLHRIIFNAARGMRMVVQETATSIGKGAARSTVAAVLLFGLVLAGTVRAQIVGAPNVPGQLRPTVLVAPNGVPLVNIQTPSAAGVSRNVYHQFDVMRNGAILNNSRVNVQTQLGGFVQGNPWLARGPARVILNEINGGSPTQLRGHVEVGGQRAEVIIANPAGISVDGGGFINASRATLTSGVPQLDASGGLDSFLVRGGTVSIEGAGLDAGKTDYAAILARAVQVNAGIWAGELKVVTGANNVSADHANIKPVGGAGPAPSFALDVAALGGMYARKITLVGSEAGLGVRNAGNVGTGAGGLVVIAQGRLENTGTLEGPRVELTSGADIDNRGGTIRQTGMAGLTIDSPVLSNTNGGVIGAQPLARSAGADGAAGSNGTSAASNPSDPSTDSTGVGASPAASYAPPSPGTITAAGVIRNDGGRIYVDGPVSLKTPQINNAGGTLDVATMAVTGHSFSNAGGTLYVSQSFGANVGRFDNTGGKLNAGSLHIAAGGDLVNVDGTIASGSDASLEVGGSAYNTRGSITATGRLTARLKQALNNGAGTLAANDGLTLGAGALDNTEGRIQSVNAGAQLDVADRLTNTGGAIGAGADLSVRAGSLATSGTIRAGNDLELAVAGALHNDGRITAGRNSSIATGSLVSGTAGLLGAGVQADGKLDSAGDLSVTTSGMLAANGTNFSAGDAMLRGASVDLSRSRTSATNISIRATQGDVSTGYKAKLVTPGALRITANAQASQTLVNDAGALNAGQLELNASNIVNTRGGEIVQTGTDATIVAVSGTFNNDGGRIAGNSHDLSLGAATFSSVGGKIEHAGAGTLRMTGGSYSGAGGQIIGNGALVVDLSHGFMQDTGRTEARQITIDAGSLSNRGGKLFGASLSVDTRGGELDNSDKGTMAASGAVVLRSGAFNNDAGLIQSGNSLHIDTNGQVLTNTNAAGYRTQPADPGGGIASGGALTLKTGDVDNVAGSIGSKGALTADAHFFTNTDGALIGGQPAAAGADGRRRAGTGGVFLNAESFSGDGQIVSANDLAISLVQDVTNNADIVVGGNLSYVTAGKFTNNTKLRAGRKLTVGGSSVDNNAGAEMSGGDSIVQAATALTNRGLIDSQGSTQIDAGALNNAGTGRIYGNAVSIAAGTLDNYAETIGGVTSAGTIAARETLNIGAGTVSNREHALIFSGGVGAKAMSIGGKLDENREAATSGGVLNNLSARIESLGGLTISMGQIANLDTHIRLGPQTTTRQFSRTIGVEGIGHFKPEDVAYTPGKPDLAIRNPDGTWRRANGHVWGLWDKTVLTTTDTAIDADPAAIIAGGDMTLNGGGLNRDSKITAGGVLTAPGIRNEALQGEVTTQTASIVHWRATKREPDIIEPVSRVSKDVGAYEKAGGLNATQGYDAGKTSSGVNGGNRNITIVEVPANVGAPVKADSRSDPGAGATQTVPMVVRTSAPRTDIPRASLFSLNGGPQGHLVETDPRFANYRSWLGSDYLLSSLGLDPNSMLKRLGDGFYEQKLVREQVAQLTGYRYLGGYYNDEEQYTALMNNGATFAREYGLRPGIGLSGAQMAQLTSDIVWLVEQTVTLPDGGTQKVLAPQLYVRVRPGDIDGSGALLSADTTVIKGDGDLVNTGTIAGRTLVRIDKDNVSNLGGRITGDDVAIRAKTDLNNIGGTVDARKRLSIDAGRDINIRSTTRTDGRNTNADRIAGLYVTNSGGTLFASAGRDVNLMGGVVANQGADSHTLIKAKNDINLGTVTETRVTTGASASTSMAMASSQEIGSTISTNGTTLLNADRDANVRQATVDAGKGLLSIHADRDINIEAGKARTAGSYSAQWMEKKTFSRTSNSLSRSFDATTSVGSKFFGGLVSLSAKNDITIIGSSLSGTDGVAVVAKRNLAIVEGRNASTASFQLNQQKTRISALGAAMGFVMPAGRAMATGSEINSDTAAPSTMTSSNGGILLQGNGGVFLQGVQVDAAKDVAIKGGNVIIRAATNRQSATGTTGSKSAWYDFGSAAILKDVGKGIKARETTATETDATSLTRTHISGANVSIKADDTLALAGATIKTPGKLSLTADMLLMGTQTTEETRRTFSQGRDLVYQVSRDKGSTHQTTRYNQINAGELSVTANRVQAGLGARDSIEQLSRQPGMGWVDQLANDPKLIAKVDWQRVDEVHKDWNYDKQGLTPEGAAVVTLVAAYFTAGAASGIGGSVASGVGASGTTATVVSGAVTAGLTALASQTAVALINNQGDIGKALHDMGSSANVKSLLTAIVTGGVLGGLDLNPRGLPTVGAGSQEFFAQLGQNLKAGAARALIGTAINGGRLEDSLRNGLKNAILDTVAAQGATEIGKQFPVGDFSNYVAHAIAGCAVGAARASNGCSSGALGAVVGEAGAIAYNDGRNVLTEGLRPDTVVFAAMFGGLAAAVAGGDARQIGIGSQAAGNAAANNFESAVARGVATCVRVSLCRNGTLTAGMAGAIAAKVQSTRAEHPDWSDRAVEASAVAEVMSRGMVEGVKSTYEWFTGTQRPATADTGNTIPLPDYGPSHTGNTTAPPRVDPTTSGSQIVQPEQDRRIAGGGYGAGVGPSYEGPPTTPHTGPAGPSMMVSQSNSGQPVFGNQLPERLRNEIATANAAGAKPISPNDPSFDSVINQGKIKFVITTDGGIFLAPHTKDGFEISHAVLSGGKPVISAGEADILGSAGSYFGVEMRPHSGHFLNGATKDQTEASDRSARAAFEKIGIKFPEN</sequence>
<dbReference type="InterPro" id="IPR008638">
    <property type="entry name" value="FhaB/CdiA-like_TPS"/>
</dbReference>
<evidence type="ECO:0000313" key="4">
    <source>
        <dbReference type="Proteomes" id="UP000524450"/>
    </source>
</evidence>
<name>A0A840FWR7_9BURK</name>
<gene>
    <name evidence="3" type="ORF">GGD71_004660</name>
</gene>
<evidence type="ECO:0000259" key="2">
    <source>
        <dbReference type="SMART" id="SM00912"/>
    </source>
</evidence>
<dbReference type="Pfam" id="PF13332">
    <property type="entry name" value="Fil_haemagg_2"/>
    <property type="match status" value="3"/>
</dbReference>
<protein>
    <submittedName>
        <fullName evidence="3">Filamentous hemagglutinin</fullName>
    </submittedName>
</protein>
<evidence type="ECO:0000313" key="3">
    <source>
        <dbReference type="EMBL" id="MBB4223869.1"/>
    </source>
</evidence>
<feature type="domain" description="Filamentous haemagglutinin FhaB/tRNA nuclease CdiA-like TPS" evidence="2">
    <location>
        <begin position="72"/>
        <end position="192"/>
    </location>
</feature>
<organism evidence="3 4">
    <name type="scientific">Variovorax guangxiensis</name>
    <dbReference type="NCBI Taxonomy" id="1775474"/>
    <lineage>
        <taxon>Bacteria</taxon>
        <taxon>Pseudomonadati</taxon>
        <taxon>Pseudomonadota</taxon>
        <taxon>Betaproteobacteria</taxon>
        <taxon>Burkholderiales</taxon>
        <taxon>Comamonadaceae</taxon>
        <taxon>Variovorax</taxon>
    </lineage>
</organism>
<dbReference type="InterPro" id="IPR025157">
    <property type="entry name" value="Hemagglutinin_rpt"/>
</dbReference>
<feature type="region of interest" description="Disordered" evidence="1">
    <location>
        <begin position="371"/>
        <end position="412"/>
    </location>
</feature>
<dbReference type="Pfam" id="PF13018">
    <property type="entry name" value="ESPR"/>
    <property type="match status" value="1"/>
</dbReference>
<dbReference type="InterPro" id="IPR011050">
    <property type="entry name" value="Pectin_lyase_fold/virulence"/>
</dbReference>
<dbReference type="GO" id="GO:0003824">
    <property type="term" value="F:catalytic activity"/>
    <property type="evidence" value="ECO:0007669"/>
    <property type="project" value="UniProtKB-ARBA"/>
</dbReference>
<dbReference type="SUPFAM" id="SSF51126">
    <property type="entry name" value="Pectin lyase-like"/>
    <property type="match status" value="1"/>
</dbReference>
<dbReference type="Proteomes" id="UP000524450">
    <property type="component" value="Unassembled WGS sequence"/>
</dbReference>
<dbReference type="InterPro" id="IPR010069">
    <property type="entry name" value="CdiA_FHA1_rpt"/>
</dbReference>
<dbReference type="InterPro" id="IPR012334">
    <property type="entry name" value="Pectin_lyas_fold"/>
</dbReference>
<dbReference type="Pfam" id="PF05860">
    <property type="entry name" value="TPS"/>
    <property type="match status" value="1"/>
</dbReference>